<comment type="caution">
    <text evidence="12">The sequence shown here is derived from an EMBL/GenBank/DDBJ whole genome shotgun (WGS) entry which is preliminary data.</text>
</comment>
<dbReference type="EMBL" id="JABEQM010000004">
    <property type="protein sequence ID" value="MBB2201238.1"/>
    <property type="molecule type" value="Genomic_DNA"/>
</dbReference>
<keyword evidence="6 10" id="KW-0812">Transmembrane</keyword>
<dbReference type="SUPFAM" id="SSF103473">
    <property type="entry name" value="MFS general substrate transporter"/>
    <property type="match status" value="1"/>
</dbReference>
<name>A0A7W4K6F0_9PROT</name>
<dbReference type="GO" id="GO:0005886">
    <property type="term" value="C:plasma membrane"/>
    <property type="evidence" value="ECO:0007669"/>
    <property type="project" value="UniProtKB-SubCell"/>
</dbReference>
<keyword evidence="4" id="KW-1003">Cell membrane</keyword>
<keyword evidence="7 10" id="KW-1133">Transmembrane helix</keyword>
<dbReference type="PROSITE" id="PS50850">
    <property type="entry name" value="MFS"/>
    <property type="match status" value="1"/>
</dbReference>
<feature type="domain" description="Major facilitator superfamily (MFS) profile" evidence="11">
    <location>
        <begin position="26"/>
        <end position="447"/>
    </location>
</feature>
<feature type="transmembrane region" description="Helical" evidence="10">
    <location>
        <begin position="325"/>
        <end position="345"/>
    </location>
</feature>
<organism evidence="12 13">
    <name type="scientific">Gluconacetobacter tumulisoli</name>
    <dbReference type="NCBI Taxonomy" id="1286189"/>
    <lineage>
        <taxon>Bacteria</taxon>
        <taxon>Pseudomonadati</taxon>
        <taxon>Pseudomonadota</taxon>
        <taxon>Alphaproteobacteria</taxon>
        <taxon>Acetobacterales</taxon>
        <taxon>Acetobacteraceae</taxon>
        <taxon>Gluconacetobacter</taxon>
    </lineage>
</organism>
<evidence type="ECO:0000259" key="11">
    <source>
        <dbReference type="PROSITE" id="PS50850"/>
    </source>
</evidence>
<dbReference type="PROSITE" id="PS00217">
    <property type="entry name" value="SUGAR_TRANSPORT_2"/>
    <property type="match status" value="1"/>
</dbReference>
<feature type="transmembrane region" description="Helical" evidence="10">
    <location>
        <begin position="425"/>
        <end position="443"/>
    </location>
</feature>
<evidence type="ECO:0000313" key="12">
    <source>
        <dbReference type="EMBL" id="MBB2201238.1"/>
    </source>
</evidence>
<keyword evidence="5" id="KW-0762">Sugar transport</keyword>
<dbReference type="PANTHER" id="PTHR48020:SF12">
    <property type="entry name" value="PROTON MYO-INOSITOL COTRANSPORTER"/>
    <property type="match status" value="1"/>
</dbReference>
<reference evidence="12 13" key="1">
    <citation type="submission" date="2020-04" db="EMBL/GenBank/DDBJ databases">
        <title>Description of novel Gluconacetobacter.</title>
        <authorList>
            <person name="Sombolestani A."/>
        </authorList>
    </citation>
    <scope>NUCLEOTIDE SEQUENCE [LARGE SCALE GENOMIC DNA]</scope>
    <source>
        <strain evidence="12 13">LMG 27802</strain>
    </source>
</reference>
<evidence type="ECO:0000256" key="1">
    <source>
        <dbReference type="ARBA" id="ARBA00004651"/>
    </source>
</evidence>
<dbReference type="GO" id="GO:0022857">
    <property type="term" value="F:transmembrane transporter activity"/>
    <property type="evidence" value="ECO:0007669"/>
    <property type="project" value="InterPro"/>
</dbReference>
<keyword evidence="8 10" id="KW-0472">Membrane</keyword>
<evidence type="ECO:0000256" key="3">
    <source>
        <dbReference type="ARBA" id="ARBA00022448"/>
    </source>
</evidence>
<dbReference type="InterPro" id="IPR050814">
    <property type="entry name" value="Myo-inositol_Transporter"/>
</dbReference>
<evidence type="ECO:0000256" key="5">
    <source>
        <dbReference type="ARBA" id="ARBA00022597"/>
    </source>
</evidence>
<dbReference type="PRINTS" id="PR00171">
    <property type="entry name" value="SUGRTRNSPORT"/>
</dbReference>
<dbReference type="FunFam" id="1.20.1250.20:FF:000218">
    <property type="entry name" value="facilitated trehalose transporter Tret1"/>
    <property type="match status" value="1"/>
</dbReference>
<dbReference type="InterPro" id="IPR005828">
    <property type="entry name" value="MFS_sugar_transport-like"/>
</dbReference>
<comment type="similarity">
    <text evidence="2 9">Belongs to the major facilitator superfamily. Sugar transporter (TC 2.A.1.1) family.</text>
</comment>
<evidence type="ECO:0000256" key="4">
    <source>
        <dbReference type="ARBA" id="ARBA00022475"/>
    </source>
</evidence>
<sequence>MGGYGHAATMEAGHMSKPVTGRARLVAGLAAVAGLMFGLDIGVISGALGLIAQEFDATQLQQEWIVASMMVGASAGVLVAARLSFVWGRKRTLVIGAVLFVAGSVLCALSGSIGMLIAARVVLGLAIGISTFTAPLYISEIADAQHRGAMVSVYQLMITIGILLAFISDALFSYFDAWRWMLGVVAFPGVVYLMGAAFLPASPRWLMMRGRRDAARRALLELRGQARGVSRELAEIDAQLGGHTRGWALFRDNRNFRRSVCLGILLQCIQQFTGMNVVMYYAPRIFGLAGFTDHARLWGTASVGVVNMLATFLAIGLVDRWGRRPMLVCGLLVMSAGMAMLGVMIRMGADPGMQQAMAVGVLLCFVAGFAFSAGPLVWVLCSEIQPLRGRDFGLACSTTTNWIANMIVGSTFLTLLDHLGQAQTFWLYAVLNAFFVVLVLLFVPETKGLSLERIERDLMAGRRLRDIGRESMPVGSRPGA</sequence>
<dbReference type="PROSITE" id="PS00216">
    <property type="entry name" value="SUGAR_TRANSPORT_1"/>
    <property type="match status" value="1"/>
</dbReference>
<dbReference type="NCBIfam" id="TIGR00879">
    <property type="entry name" value="SP"/>
    <property type="match status" value="1"/>
</dbReference>
<evidence type="ECO:0000313" key="13">
    <source>
        <dbReference type="Proteomes" id="UP000578030"/>
    </source>
</evidence>
<feature type="transmembrane region" description="Helical" evidence="10">
    <location>
        <begin position="297"/>
        <end position="318"/>
    </location>
</feature>
<evidence type="ECO:0000256" key="9">
    <source>
        <dbReference type="RuleBase" id="RU003346"/>
    </source>
</evidence>
<dbReference type="Gene3D" id="1.20.1250.20">
    <property type="entry name" value="MFS general substrate transporter like domains"/>
    <property type="match status" value="1"/>
</dbReference>
<feature type="transmembrane region" description="Helical" evidence="10">
    <location>
        <begin position="92"/>
        <end position="111"/>
    </location>
</feature>
<feature type="transmembrane region" description="Helical" evidence="10">
    <location>
        <begin position="25"/>
        <end position="52"/>
    </location>
</feature>
<evidence type="ECO:0000256" key="6">
    <source>
        <dbReference type="ARBA" id="ARBA00022692"/>
    </source>
</evidence>
<gene>
    <name evidence="12" type="ORF">HLH28_06520</name>
</gene>
<evidence type="ECO:0000256" key="2">
    <source>
        <dbReference type="ARBA" id="ARBA00010992"/>
    </source>
</evidence>
<dbReference type="Pfam" id="PF00083">
    <property type="entry name" value="Sugar_tr"/>
    <property type="match status" value="1"/>
</dbReference>
<feature type="transmembrane region" description="Helical" evidence="10">
    <location>
        <begin position="260"/>
        <end position="282"/>
    </location>
</feature>
<dbReference type="Proteomes" id="UP000578030">
    <property type="component" value="Unassembled WGS sequence"/>
</dbReference>
<feature type="transmembrane region" description="Helical" evidence="10">
    <location>
        <begin position="151"/>
        <end position="174"/>
    </location>
</feature>
<feature type="transmembrane region" description="Helical" evidence="10">
    <location>
        <begin position="392"/>
        <end position="413"/>
    </location>
</feature>
<feature type="transmembrane region" description="Helical" evidence="10">
    <location>
        <begin position="64"/>
        <end position="85"/>
    </location>
</feature>
<accession>A0A7W4K6F0</accession>
<dbReference type="PANTHER" id="PTHR48020">
    <property type="entry name" value="PROTON MYO-INOSITOL COTRANSPORTER"/>
    <property type="match status" value="1"/>
</dbReference>
<protein>
    <submittedName>
        <fullName evidence="12">Sugar porter family MFS transporter</fullName>
    </submittedName>
</protein>
<dbReference type="InterPro" id="IPR005829">
    <property type="entry name" value="Sugar_transporter_CS"/>
</dbReference>
<evidence type="ECO:0000256" key="7">
    <source>
        <dbReference type="ARBA" id="ARBA00022989"/>
    </source>
</evidence>
<dbReference type="InterPro" id="IPR036259">
    <property type="entry name" value="MFS_trans_sf"/>
</dbReference>
<dbReference type="InterPro" id="IPR003663">
    <property type="entry name" value="Sugar/inositol_transpt"/>
</dbReference>
<evidence type="ECO:0000256" key="10">
    <source>
        <dbReference type="SAM" id="Phobius"/>
    </source>
</evidence>
<comment type="subcellular location">
    <subcellularLocation>
        <location evidence="1">Cell membrane</location>
        <topology evidence="1">Multi-pass membrane protein</topology>
    </subcellularLocation>
</comment>
<proteinExistence type="inferred from homology"/>
<evidence type="ECO:0000256" key="8">
    <source>
        <dbReference type="ARBA" id="ARBA00023136"/>
    </source>
</evidence>
<feature type="transmembrane region" description="Helical" evidence="10">
    <location>
        <begin position="357"/>
        <end position="380"/>
    </location>
</feature>
<keyword evidence="13" id="KW-1185">Reference proteome</keyword>
<dbReference type="InterPro" id="IPR020846">
    <property type="entry name" value="MFS_dom"/>
</dbReference>
<keyword evidence="3 9" id="KW-0813">Transport</keyword>
<feature type="transmembrane region" description="Helical" evidence="10">
    <location>
        <begin position="180"/>
        <end position="202"/>
    </location>
</feature>
<dbReference type="AlphaFoldDB" id="A0A7W4K6F0"/>
<feature type="transmembrane region" description="Helical" evidence="10">
    <location>
        <begin position="117"/>
        <end position="139"/>
    </location>
</feature>